<reference evidence="3 4" key="1">
    <citation type="journal article" date="2018" name="Sci. Rep.">
        <title>Rhizobium tumorigenes sp. nov., a novel plant tumorigenic bacterium isolated from cane gall tumors on thornless blackberry.</title>
        <authorList>
            <person name="Kuzmanovi N."/>
            <person name="Smalla K."/>
            <person name="Gronow S."/>
            <person name="PuBawska J."/>
        </authorList>
    </citation>
    <scope>NUCLEOTIDE SEQUENCE [LARGE SCALE GENOMIC DNA]</scope>
    <source>
        <strain evidence="3 4">1078</strain>
    </source>
</reference>
<evidence type="ECO:0000259" key="2">
    <source>
        <dbReference type="Pfam" id="PF01755"/>
    </source>
</evidence>
<evidence type="ECO:0000313" key="3">
    <source>
        <dbReference type="EMBL" id="WFR98020.1"/>
    </source>
</evidence>
<dbReference type="Pfam" id="PF01755">
    <property type="entry name" value="Glyco_transf_25"/>
    <property type="match status" value="1"/>
</dbReference>
<dbReference type="InterPro" id="IPR029044">
    <property type="entry name" value="Nucleotide-diphossugar_trans"/>
</dbReference>
<evidence type="ECO:0000256" key="1">
    <source>
        <dbReference type="SAM" id="Coils"/>
    </source>
</evidence>
<dbReference type="EMBL" id="CP117256">
    <property type="protein sequence ID" value="WFR98020.1"/>
    <property type="molecule type" value="Genomic_DNA"/>
</dbReference>
<dbReference type="Proteomes" id="UP000249499">
    <property type="component" value="Plasmid pRt1078"/>
</dbReference>
<dbReference type="InterPro" id="IPR002654">
    <property type="entry name" value="Glyco_trans_25"/>
</dbReference>
<name>A0AAF1KU41_9HYPH</name>
<gene>
    <name evidence="3" type="ORF">PR017_19240</name>
</gene>
<dbReference type="AlphaFoldDB" id="A0AAF1KU41"/>
<sequence>MQSPDIFQEAMSPQHLAIYLINIDRAADRLAEMRRQSAEFSIELNRVEGVDGQVHPSEDWIDVDVRLFLKRNGRHILPGEYGCYRSHLLALERFLAGGKDAAIVVEDDILLDDTFLARAVSAMEAAPDADVIKFVNHRWKGFRTFTTTAEGDILGRCIFGPQGSTAGYLVTLSGAAKIVSKLRIMSLPWDVAIERGWDNGTSLYSTRSNLVGFTRLRKKTMIGNRETYLSAKLPIWRRIPAHCFRTMDFFRRLHYVLVQSRMSRCNIIDASKGRRLVERFMIALTWHR</sequence>
<evidence type="ECO:0000313" key="4">
    <source>
        <dbReference type="Proteomes" id="UP000249499"/>
    </source>
</evidence>
<dbReference type="RefSeq" id="WP_240538952.1">
    <property type="nucleotide sequence ID" value="NZ_CP117256.1"/>
</dbReference>
<accession>A0AAF1KU41</accession>
<keyword evidence="4" id="KW-1185">Reference proteome</keyword>
<geneLocation type="plasmid" evidence="3 4">
    <name>pRt1078</name>
</geneLocation>
<reference evidence="4" key="2">
    <citation type="journal article" date="2023" name="MicrobiologyOpen">
        <title>Genomics of the tumorigenes clade of the family Rhizobiaceae and description of Rhizobium rhododendri sp. nov.</title>
        <authorList>
            <person name="Kuzmanovic N."/>
            <person name="diCenzo G.C."/>
            <person name="Bunk B."/>
            <person name="Sproeer C."/>
            <person name="Fruehling A."/>
            <person name="Neumann-Schaal M."/>
            <person name="Overmann J."/>
            <person name="Smalla K."/>
        </authorList>
    </citation>
    <scope>NUCLEOTIDE SEQUENCE [LARGE SCALE GENOMIC DNA]</scope>
    <source>
        <strain evidence="4">1078</strain>
        <plasmid evidence="4">pRt1078</plasmid>
    </source>
</reference>
<feature type="domain" description="Glycosyl transferase family 25" evidence="2">
    <location>
        <begin position="17"/>
        <end position="191"/>
    </location>
</feature>
<keyword evidence="1" id="KW-0175">Coiled coil</keyword>
<dbReference type="KEGG" id="rtu:PR017_19240"/>
<keyword evidence="3" id="KW-0614">Plasmid</keyword>
<protein>
    <submittedName>
        <fullName evidence="3">Glycosyltransferase family 25 protein</fullName>
    </submittedName>
</protein>
<organism evidence="3 4">
    <name type="scientific">Rhizobium tumorigenes</name>
    <dbReference type="NCBI Taxonomy" id="2041385"/>
    <lineage>
        <taxon>Bacteria</taxon>
        <taxon>Pseudomonadati</taxon>
        <taxon>Pseudomonadota</taxon>
        <taxon>Alphaproteobacteria</taxon>
        <taxon>Hyphomicrobiales</taxon>
        <taxon>Rhizobiaceae</taxon>
        <taxon>Rhizobium/Agrobacterium group</taxon>
        <taxon>Rhizobium</taxon>
    </lineage>
</organism>
<dbReference type="SUPFAM" id="SSF53448">
    <property type="entry name" value="Nucleotide-diphospho-sugar transferases"/>
    <property type="match status" value="1"/>
</dbReference>
<feature type="coiled-coil region" evidence="1">
    <location>
        <begin position="16"/>
        <end position="43"/>
    </location>
</feature>
<dbReference type="CDD" id="cd06532">
    <property type="entry name" value="Glyco_transf_25"/>
    <property type="match status" value="1"/>
</dbReference>
<proteinExistence type="predicted"/>